<sequence>MTDKETKAPVQIRVCPWCDDEFESDDETLNNCCSEECDMYYEEDKKC</sequence>
<reference evidence="1" key="1">
    <citation type="journal article" date="2015" name="Nature">
        <title>Complex archaea that bridge the gap between prokaryotes and eukaryotes.</title>
        <authorList>
            <person name="Spang A."/>
            <person name="Saw J.H."/>
            <person name="Jorgensen S.L."/>
            <person name="Zaremba-Niedzwiedzka K."/>
            <person name="Martijn J."/>
            <person name="Lind A.E."/>
            <person name="van Eijk R."/>
            <person name="Schleper C."/>
            <person name="Guy L."/>
            <person name="Ettema T.J."/>
        </authorList>
    </citation>
    <scope>NUCLEOTIDE SEQUENCE</scope>
</reference>
<name>A0A0F9FGG4_9ZZZZ</name>
<comment type="caution">
    <text evidence="1">The sequence shown here is derived from an EMBL/GenBank/DDBJ whole genome shotgun (WGS) entry which is preliminary data.</text>
</comment>
<accession>A0A0F9FGG4</accession>
<protein>
    <submittedName>
        <fullName evidence="1">Uncharacterized protein</fullName>
    </submittedName>
</protein>
<evidence type="ECO:0000313" key="1">
    <source>
        <dbReference type="EMBL" id="KKL85479.1"/>
    </source>
</evidence>
<dbReference type="AlphaFoldDB" id="A0A0F9FGG4"/>
<gene>
    <name evidence="1" type="ORF">LCGC14_1954350</name>
</gene>
<dbReference type="EMBL" id="LAZR01021395">
    <property type="protein sequence ID" value="KKL85479.1"/>
    <property type="molecule type" value="Genomic_DNA"/>
</dbReference>
<organism evidence="1">
    <name type="scientific">marine sediment metagenome</name>
    <dbReference type="NCBI Taxonomy" id="412755"/>
    <lineage>
        <taxon>unclassified sequences</taxon>
        <taxon>metagenomes</taxon>
        <taxon>ecological metagenomes</taxon>
    </lineage>
</organism>
<proteinExistence type="predicted"/>